<keyword evidence="2" id="KW-0238">DNA-binding</keyword>
<dbReference type="PROSITE" id="PS51118">
    <property type="entry name" value="HTH_HXLR"/>
    <property type="match status" value="1"/>
</dbReference>
<feature type="domain" description="HTH hxlR-type" evidence="4">
    <location>
        <begin position="17"/>
        <end position="115"/>
    </location>
</feature>
<evidence type="ECO:0000259" key="4">
    <source>
        <dbReference type="PROSITE" id="PS51118"/>
    </source>
</evidence>
<evidence type="ECO:0000256" key="2">
    <source>
        <dbReference type="ARBA" id="ARBA00023125"/>
    </source>
</evidence>
<evidence type="ECO:0000256" key="1">
    <source>
        <dbReference type="ARBA" id="ARBA00023015"/>
    </source>
</evidence>
<dbReference type="Pfam" id="PF01638">
    <property type="entry name" value="HxlR"/>
    <property type="match status" value="1"/>
</dbReference>
<accession>A0A8X8KG03</accession>
<evidence type="ECO:0000313" key="6">
    <source>
        <dbReference type="Proteomes" id="UP000887320"/>
    </source>
</evidence>
<keyword evidence="3" id="KW-0804">Transcription</keyword>
<dbReference type="GO" id="GO:0003677">
    <property type="term" value="F:DNA binding"/>
    <property type="evidence" value="ECO:0007669"/>
    <property type="project" value="UniProtKB-KW"/>
</dbReference>
<dbReference type="InterPro" id="IPR036388">
    <property type="entry name" value="WH-like_DNA-bd_sf"/>
</dbReference>
<evidence type="ECO:0000256" key="3">
    <source>
        <dbReference type="ARBA" id="ARBA00023163"/>
    </source>
</evidence>
<organism evidence="5 6">
    <name type="scientific">Acinetobacter guillouiae</name>
    <name type="common">Acinetobacter genomosp. 11</name>
    <dbReference type="NCBI Taxonomy" id="106649"/>
    <lineage>
        <taxon>Bacteria</taxon>
        <taxon>Pseudomonadati</taxon>
        <taxon>Pseudomonadota</taxon>
        <taxon>Gammaproteobacteria</taxon>
        <taxon>Moraxellales</taxon>
        <taxon>Moraxellaceae</taxon>
        <taxon>Acinetobacter</taxon>
    </lineage>
</organism>
<dbReference type="EMBL" id="JAHWXT010000005">
    <property type="protein sequence ID" value="MCF0265586.1"/>
    <property type="molecule type" value="Genomic_DNA"/>
</dbReference>
<dbReference type="PANTHER" id="PTHR33204:SF18">
    <property type="entry name" value="TRANSCRIPTIONAL REGULATORY PROTEIN"/>
    <property type="match status" value="1"/>
</dbReference>
<comment type="caution">
    <text evidence="5">The sequence shown here is derived from an EMBL/GenBank/DDBJ whole genome shotgun (WGS) entry which is preliminary data.</text>
</comment>
<protein>
    <submittedName>
        <fullName evidence="5">Helix-turn-helix transcriptional regulator</fullName>
    </submittedName>
</protein>
<dbReference type="AlphaFoldDB" id="A0A8X8KG03"/>
<dbReference type="PANTHER" id="PTHR33204">
    <property type="entry name" value="TRANSCRIPTIONAL REGULATOR, MARR FAMILY"/>
    <property type="match status" value="1"/>
</dbReference>
<keyword evidence="1" id="KW-0805">Transcription regulation</keyword>
<proteinExistence type="predicted"/>
<reference evidence="5" key="1">
    <citation type="submission" date="2021-07" db="EMBL/GenBank/DDBJ databases">
        <authorList>
            <person name="Fernandez M."/>
            <person name="Pereira P."/>
            <person name="Torres Tejerizo G.A."/>
            <person name="Gonzalez P."/>
            <person name="Agostini E."/>
        </authorList>
    </citation>
    <scope>NUCLEOTIDE SEQUENCE</scope>
    <source>
        <strain evidence="5">SFC 500-1A</strain>
    </source>
</reference>
<sequence length="126" mass="13941">MSLKLRKNRAPSPNNVCPLSKSMALLRGAWTAEIIWCLSAGPRRFGELRADLPSITAKVLTERLRHLESKGIIQRLPIPTSPPSVEYKLTVIGAKFLPAIHAIAKVGDELKFGMPDSEADLNEYYS</sequence>
<evidence type="ECO:0000313" key="5">
    <source>
        <dbReference type="EMBL" id="MCF0265586.1"/>
    </source>
</evidence>
<dbReference type="Proteomes" id="UP000887320">
    <property type="component" value="Unassembled WGS sequence"/>
</dbReference>
<dbReference type="SUPFAM" id="SSF46785">
    <property type="entry name" value="Winged helix' DNA-binding domain"/>
    <property type="match status" value="1"/>
</dbReference>
<dbReference type="InterPro" id="IPR036390">
    <property type="entry name" value="WH_DNA-bd_sf"/>
</dbReference>
<dbReference type="InterPro" id="IPR002577">
    <property type="entry name" value="HTH_HxlR"/>
</dbReference>
<name>A0A8X8KG03_ACIGI</name>
<dbReference type="Gene3D" id="1.10.10.10">
    <property type="entry name" value="Winged helix-like DNA-binding domain superfamily/Winged helix DNA-binding domain"/>
    <property type="match status" value="1"/>
</dbReference>
<gene>
    <name evidence="5" type="ORF">KW868_14125</name>
</gene>